<organism evidence="6 7">
    <name type="scientific">Flavobacterium hydrophilum</name>
    <dbReference type="NCBI Taxonomy" id="2211445"/>
    <lineage>
        <taxon>Bacteria</taxon>
        <taxon>Pseudomonadati</taxon>
        <taxon>Bacteroidota</taxon>
        <taxon>Flavobacteriia</taxon>
        <taxon>Flavobacteriales</taxon>
        <taxon>Flavobacteriaceae</taxon>
        <taxon>Flavobacterium</taxon>
    </lineage>
</organism>
<dbReference type="EMBL" id="QJHL01000001">
    <property type="protein sequence ID" value="PXY46880.1"/>
    <property type="molecule type" value="Genomic_DNA"/>
</dbReference>
<dbReference type="Pfam" id="PF08281">
    <property type="entry name" value="Sigma70_r4_2"/>
    <property type="match status" value="1"/>
</dbReference>
<dbReference type="NCBIfam" id="TIGR02937">
    <property type="entry name" value="sigma70-ECF"/>
    <property type="match status" value="1"/>
</dbReference>
<evidence type="ECO:0000256" key="2">
    <source>
        <dbReference type="ARBA" id="ARBA00023015"/>
    </source>
</evidence>
<dbReference type="GO" id="GO:0006352">
    <property type="term" value="P:DNA-templated transcription initiation"/>
    <property type="evidence" value="ECO:0007669"/>
    <property type="project" value="InterPro"/>
</dbReference>
<dbReference type="InterPro" id="IPR036388">
    <property type="entry name" value="WH-like_DNA-bd_sf"/>
</dbReference>
<dbReference type="RefSeq" id="WP_110345886.1">
    <property type="nucleotide sequence ID" value="NZ_QJHL01000001.1"/>
</dbReference>
<dbReference type="InterPro" id="IPR039425">
    <property type="entry name" value="RNA_pol_sigma-70-like"/>
</dbReference>
<evidence type="ECO:0000313" key="6">
    <source>
        <dbReference type="EMBL" id="PXY46880.1"/>
    </source>
</evidence>
<dbReference type="Gene3D" id="1.10.10.10">
    <property type="entry name" value="Winged helix-like DNA-binding domain superfamily/Winged helix DNA-binding domain"/>
    <property type="match status" value="1"/>
</dbReference>
<feature type="domain" description="RNA polymerase sigma factor 70 region 4 type 2" evidence="5">
    <location>
        <begin position="127"/>
        <end position="175"/>
    </location>
</feature>
<dbReference type="InterPro" id="IPR014284">
    <property type="entry name" value="RNA_pol_sigma-70_dom"/>
</dbReference>
<accession>A0A2V4CA93</accession>
<dbReference type="InterPro" id="IPR013325">
    <property type="entry name" value="RNA_pol_sigma_r2"/>
</dbReference>
<reference evidence="6 7" key="1">
    <citation type="submission" date="2018-05" db="EMBL/GenBank/DDBJ databases">
        <title>Flavobacterium sp. strain IMCC34758, incomplete genome.</title>
        <authorList>
            <person name="Joung Y."/>
        </authorList>
    </citation>
    <scope>NUCLEOTIDE SEQUENCE [LARGE SCALE GENOMIC DNA]</scope>
    <source>
        <strain evidence="6 7">IMCC34758</strain>
    </source>
</reference>
<keyword evidence="2" id="KW-0805">Transcription regulation</keyword>
<dbReference type="GO" id="GO:0003677">
    <property type="term" value="F:DNA binding"/>
    <property type="evidence" value="ECO:0007669"/>
    <property type="project" value="InterPro"/>
</dbReference>
<keyword evidence="7" id="KW-1185">Reference proteome</keyword>
<evidence type="ECO:0000256" key="1">
    <source>
        <dbReference type="ARBA" id="ARBA00010641"/>
    </source>
</evidence>
<name>A0A2V4CA93_9FLAO</name>
<gene>
    <name evidence="6" type="ORF">DMB68_06960</name>
</gene>
<dbReference type="PANTHER" id="PTHR43133">
    <property type="entry name" value="RNA POLYMERASE ECF-TYPE SIGMA FACTO"/>
    <property type="match status" value="1"/>
</dbReference>
<evidence type="ECO:0000259" key="5">
    <source>
        <dbReference type="Pfam" id="PF08281"/>
    </source>
</evidence>
<dbReference type="PANTHER" id="PTHR43133:SF46">
    <property type="entry name" value="RNA POLYMERASE SIGMA-70 FACTOR ECF SUBFAMILY"/>
    <property type="match status" value="1"/>
</dbReference>
<dbReference type="SUPFAM" id="SSF88946">
    <property type="entry name" value="Sigma2 domain of RNA polymerase sigma factors"/>
    <property type="match status" value="1"/>
</dbReference>
<comment type="caution">
    <text evidence="6">The sequence shown here is derived from an EMBL/GenBank/DDBJ whole genome shotgun (WGS) entry which is preliminary data.</text>
</comment>
<dbReference type="Gene3D" id="1.10.1740.10">
    <property type="match status" value="1"/>
</dbReference>
<dbReference type="InterPro" id="IPR013324">
    <property type="entry name" value="RNA_pol_sigma_r3/r4-like"/>
</dbReference>
<evidence type="ECO:0000256" key="4">
    <source>
        <dbReference type="ARBA" id="ARBA00023163"/>
    </source>
</evidence>
<keyword evidence="4" id="KW-0804">Transcription</keyword>
<proteinExistence type="inferred from homology"/>
<dbReference type="AlphaFoldDB" id="A0A2V4CA93"/>
<evidence type="ECO:0000313" key="7">
    <source>
        <dbReference type="Proteomes" id="UP000247681"/>
    </source>
</evidence>
<keyword evidence="3" id="KW-0731">Sigma factor</keyword>
<comment type="similarity">
    <text evidence="1">Belongs to the sigma-70 factor family. ECF subfamily.</text>
</comment>
<dbReference type="GO" id="GO:0016987">
    <property type="term" value="F:sigma factor activity"/>
    <property type="evidence" value="ECO:0007669"/>
    <property type="project" value="UniProtKB-KW"/>
</dbReference>
<evidence type="ECO:0000256" key="3">
    <source>
        <dbReference type="ARBA" id="ARBA00023082"/>
    </source>
</evidence>
<sequence length="210" mass="24793">MEKSDKELLEAIADRDEKAFNEFYKRYSFLLHKFALNRIGSTDASNDVGQDFWSNVWLKPQNIRTNDAGSAKNFLLSFYTYRILDYLRNPNQKEKAVDSERQINNIEYTLAYTHILEEIEEKEIHTLIDEILESLPKLTREIFVYRWEEQHSIKETASYFDVDEKTVYNRTYVALTAVRSKVKDMLSDEVIIADSKTLLNLLLLLSLFRD</sequence>
<dbReference type="OrthoDB" id="665981at2"/>
<dbReference type="SUPFAM" id="SSF88659">
    <property type="entry name" value="Sigma3 and sigma4 domains of RNA polymerase sigma factors"/>
    <property type="match status" value="1"/>
</dbReference>
<dbReference type="InterPro" id="IPR013249">
    <property type="entry name" value="RNA_pol_sigma70_r4_t2"/>
</dbReference>
<protein>
    <recommendedName>
        <fullName evidence="5">RNA polymerase sigma factor 70 region 4 type 2 domain-containing protein</fullName>
    </recommendedName>
</protein>
<dbReference type="Proteomes" id="UP000247681">
    <property type="component" value="Unassembled WGS sequence"/>
</dbReference>